<dbReference type="EMBL" id="ML179222">
    <property type="protein sequence ID" value="THU94517.1"/>
    <property type="molecule type" value="Genomic_DNA"/>
</dbReference>
<protein>
    <recommendedName>
        <fullName evidence="4">F-box domain-containing protein</fullName>
    </recommendedName>
</protein>
<dbReference type="PANTHER" id="PTHR38926">
    <property type="entry name" value="F-BOX DOMAIN CONTAINING PROTEIN, EXPRESSED"/>
    <property type="match status" value="1"/>
</dbReference>
<evidence type="ECO:0008006" key="4">
    <source>
        <dbReference type="Google" id="ProtNLM"/>
    </source>
</evidence>
<evidence type="ECO:0000313" key="3">
    <source>
        <dbReference type="Proteomes" id="UP000297245"/>
    </source>
</evidence>
<dbReference type="OrthoDB" id="3027018at2759"/>
<organism evidence="2 3">
    <name type="scientific">Dendrothele bispora (strain CBS 962.96)</name>
    <dbReference type="NCBI Taxonomy" id="1314807"/>
    <lineage>
        <taxon>Eukaryota</taxon>
        <taxon>Fungi</taxon>
        <taxon>Dikarya</taxon>
        <taxon>Basidiomycota</taxon>
        <taxon>Agaricomycotina</taxon>
        <taxon>Agaricomycetes</taxon>
        <taxon>Agaricomycetidae</taxon>
        <taxon>Agaricales</taxon>
        <taxon>Agaricales incertae sedis</taxon>
        <taxon>Dendrothele</taxon>
    </lineage>
</organism>
<evidence type="ECO:0000256" key="1">
    <source>
        <dbReference type="SAM" id="Coils"/>
    </source>
</evidence>
<accession>A0A4S8LXW5</accession>
<evidence type="ECO:0000313" key="2">
    <source>
        <dbReference type="EMBL" id="THU94517.1"/>
    </source>
</evidence>
<keyword evidence="1" id="KW-0175">Coiled coil</keyword>
<dbReference type="Proteomes" id="UP000297245">
    <property type="component" value="Unassembled WGS sequence"/>
</dbReference>
<proteinExistence type="predicted"/>
<reference evidence="2 3" key="1">
    <citation type="journal article" date="2019" name="Nat. Ecol. Evol.">
        <title>Megaphylogeny resolves global patterns of mushroom evolution.</title>
        <authorList>
            <person name="Varga T."/>
            <person name="Krizsan K."/>
            <person name="Foldi C."/>
            <person name="Dima B."/>
            <person name="Sanchez-Garcia M."/>
            <person name="Sanchez-Ramirez S."/>
            <person name="Szollosi G.J."/>
            <person name="Szarkandi J.G."/>
            <person name="Papp V."/>
            <person name="Albert L."/>
            <person name="Andreopoulos W."/>
            <person name="Angelini C."/>
            <person name="Antonin V."/>
            <person name="Barry K.W."/>
            <person name="Bougher N.L."/>
            <person name="Buchanan P."/>
            <person name="Buyck B."/>
            <person name="Bense V."/>
            <person name="Catcheside P."/>
            <person name="Chovatia M."/>
            <person name="Cooper J."/>
            <person name="Damon W."/>
            <person name="Desjardin D."/>
            <person name="Finy P."/>
            <person name="Geml J."/>
            <person name="Haridas S."/>
            <person name="Hughes K."/>
            <person name="Justo A."/>
            <person name="Karasinski D."/>
            <person name="Kautmanova I."/>
            <person name="Kiss B."/>
            <person name="Kocsube S."/>
            <person name="Kotiranta H."/>
            <person name="LaButti K.M."/>
            <person name="Lechner B.E."/>
            <person name="Liimatainen K."/>
            <person name="Lipzen A."/>
            <person name="Lukacs Z."/>
            <person name="Mihaltcheva S."/>
            <person name="Morgado L.N."/>
            <person name="Niskanen T."/>
            <person name="Noordeloos M.E."/>
            <person name="Ohm R.A."/>
            <person name="Ortiz-Santana B."/>
            <person name="Ovrebo C."/>
            <person name="Racz N."/>
            <person name="Riley R."/>
            <person name="Savchenko A."/>
            <person name="Shiryaev A."/>
            <person name="Soop K."/>
            <person name="Spirin V."/>
            <person name="Szebenyi C."/>
            <person name="Tomsovsky M."/>
            <person name="Tulloss R.E."/>
            <person name="Uehling J."/>
            <person name="Grigoriev I.V."/>
            <person name="Vagvolgyi C."/>
            <person name="Papp T."/>
            <person name="Martin F.M."/>
            <person name="Miettinen O."/>
            <person name="Hibbett D.S."/>
            <person name="Nagy L.G."/>
        </authorList>
    </citation>
    <scope>NUCLEOTIDE SEQUENCE [LARGE SCALE GENOMIC DNA]</scope>
    <source>
        <strain evidence="2 3">CBS 962.96</strain>
    </source>
</reference>
<gene>
    <name evidence="2" type="ORF">K435DRAFT_839838</name>
</gene>
<feature type="coiled-coil region" evidence="1">
    <location>
        <begin position="50"/>
        <end position="84"/>
    </location>
</feature>
<sequence>MSLSSSTVLCDRCHATLVVDDPLLPWVAQERLRNYDIPSDMETSRITALLDQTEPEIARYESEIARLEDTLATLRARRDELKRYQGEYKTLLSPIRRMPIDILLEIFSIVCSESGGSLSMPKTRSSSRQPRDHRVITATTLSLSQICSFWRGVVMNSPCLWSTLAVNLALITDIEENGIWTLVYLYLTRSSSFPLTLDIFARNCSGHLIEILPSYAWGILKLLMDQSHRWRDISFGLHWNVYNGMMEHEGGLDGLASRNCTHLQSFKFFCQPDAPIGETNDLFTSQFLLQAPALHSVTLQFCDPDFALPSGQLRSIVILQGSYLSDVFSLLNECPQLETLELSFGPTEADDLAFVLSQPREIVLGSLNSLKLTSPCSNYVSVFFSALKLPTLAILDLQVSKRFNNHGPCGQSLKDMILRSSCQLQKMVLRGENLELQNNTLLDILLVTPQLKSFELNTFSRYYRTLPSQSFDVVETGIALVSSKQEIALHSLQSLKLSCFRAADVSVLISVLKLPSLTALDLGVQSSSNEDDCEPDLKEMILRSSCQLKELILRRGEWMLTGNALLDILLITPHLRSLLLRTRSNYFTILTDELFQALICRPDTDTSGTLIPQLRTLKIEFIRLCSQSTQPKLPDPDIILAMVTSRRNIWIPDSSVSMSAIDNFCTPLESFELRADTVTRTMFDRSDDVIEWGNMLEPRLRALESEGLVLTLRVGC</sequence>
<dbReference type="PANTHER" id="PTHR38926:SF5">
    <property type="entry name" value="F-BOX AND LEUCINE-RICH REPEAT PROTEIN 6"/>
    <property type="match status" value="1"/>
</dbReference>
<dbReference type="SUPFAM" id="SSF52047">
    <property type="entry name" value="RNI-like"/>
    <property type="match status" value="1"/>
</dbReference>
<name>A0A4S8LXW5_DENBC</name>
<dbReference type="AlphaFoldDB" id="A0A4S8LXW5"/>
<keyword evidence="3" id="KW-1185">Reference proteome</keyword>